<reference evidence="2 3" key="1">
    <citation type="submission" date="2015-08" db="EMBL/GenBank/DDBJ databases">
        <title>Enterococcus genome sequence.</title>
        <authorList>
            <person name="Acedo J.Z."/>
            <person name="Vederas J.C."/>
        </authorList>
    </citation>
    <scope>NUCLEOTIDE SEQUENCE [LARGE SCALE GENOMIC DNA]</scope>
    <source>
        <strain evidence="2 3">49</strain>
    </source>
</reference>
<dbReference type="InterPro" id="IPR008928">
    <property type="entry name" value="6-hairpin_glycosidase_sf"/>
</dbReference>
<organism evidence="2 3">
    <name type="scientific">Enterococcus canintestini</name>
    <dbReference type="NCBI Taxonomy" id="317010"/>
    <lineage>
        <taxon>Bacteria</taxon>
        <taxon>Bacillati</taxon>
        <taxon>Bacillota</taxon>
        <taxon>Bacilli</taxon>
        <taxon>Lactobacillales</taxon>
        <taxon>Enterococcaceae</taxon>
        <taxon>Enterococcus</taxon>
    </lineage>
</organism>
<dbReference type="RefSeq" id="WP_095006104.1">
    <property type="nucleotide sequence ID" value="NZ_LHUG01000003.1"/>
</dbReference>
<evidence type="ECO:0000313" key="2">
    <source>
        <dbReference type="EMBL" id="PAB01552.1"/>
    </source>
</evidence>
<dbReference type="SUPFAM" id="SSF48208">
    <property type="entry name" value="Six-hairpin glycosidases"/>
    <property type="match status" value="1"/>
</dbReference>
<accession>A0A267HTI5</accession>
<feature type="domain" description="Glycosyl hydrolase family 92" evidence="1">
    <location>
        <begin position="221"/>
        <end position="693"/>
    </location>
</feature>
<evidence type="ECO:0000259" key="1">
    <source>
        <dbReference type="Pfam" id="PF07971"/>
    </source>
</evidence>
<dbReference type="AlphaFoldDB" id="A0A267HTI5"/>
<dbReference type="Gene3D" id="3.30.2080.10">
    <property type="entry name" value="GH92 mannosidase domain"/>
    <property type="match status" value="1"/>
</dbReference>
<sequence length="714" mass="81151">MIETIDTRHGTANQHSFSNGNCLPYTGVPFGMNYFAPQTTDAKGSWWFHPEDRTFQGYRITHQPSPWMGDFSHVLFTPISGELADVSLFHAQSSYRPEEALFRPFELSIRQLRYNITSTVVPSMYGGILAINYEKTQNGLMLTLPGAKEITQLNDHELQVSVVNFSGAEDDDFTFYLSIHFEKSIQSLKKVAGENTFVVLDFGNEKTQTLHLGTSFISFEQATRNRLREQELSLIDFRTASQSEWENYFERVQVEHTNPAHTKTFYHNLYRIFLFPQTFYELDENEEKIHYDTFNKATKPGVLYTNNGFWDTYKTVYPFYSLVAKEKYEEMLEGFLTSYEETGFLPKWLSPDERGLMPGTLIDAVIADAAVKDIRPDLMPRLLEAMKKGATIQSDKQNYGRQGTLDYLKYGYVPSDYHESVNHTLDYAYSDFCISQVAQTLADEETAKHYAKQALNYQNIFDTQTGFMRAKDKEGNFREEFSPISWGKDYAEGSTWQSSFAVYQDFQGLINQMGGNRAFTEKLIELCNQSPDFEVTGYGFEIHEMSEMAAIEFGQLAISNQPSFHYPYLFSYVGKPEMAQPLIKSLLTECFSAATDGYPGDEDNGSMAGWYIFNSLGFYPVSPGTGEYVIGIPLVKKATLKLSSGKTLTINATPNHPQQLFLQATKFNGDVAEKLFFTHEELINGGTIDFTLGIVPNPKEHTAADLPFSLSTKK</sequence>
<dbReference type="FunFam" id="3.30.2080.10:FF:000001">
    <property type="entry name" value="Alpha-1,2-mannosidase subfamily"/>
    <property type="match status" value="1"/>
</dbReference>
<dbReference type="InterPro" id="IPR012939">
    <property type="entry name" value="Glyco_hydro_92"/>
</dbReference>
<protein>
    <submittedName>
        <fullName evidence="2">Alpha-mannosidase</fullName>
    </submittedName>
</protein>
<dbReference type="InterPro" id="IPR014718">
    <property type="entry name" value="GH-type_carb-bd"/>
</dbReference>
<dbReference type="InterPro" id="IPR050883">
    <property type="entry name" value="PNGase"/>
</dbReference>
<dbReference type="InterPro" id="IPR005887">
    <property type="entry name" value="GH92_a_mannosidase_put"/>
</dbReference>
<dbReference type="Gene3D" id="1.20.1610.10">
    <property type="entry name" value="alpha-1,2-mannosidases domains"/>
    <property type="match status" value="1"/>
</dbReference>
<name>A0A267HTI5_9ENTE</name>
<dbReference type="GO" id="GO:0000224">
    <property type="term" value="F:peptide-N4-(N-acetyl-beta-glucosaminyl)asparagine amidase activity"/>
    <property type="evidence" value="ECO:0007669"/>
    <property type="project" value="TreeGrafter"/>
</dbReference>
<dbReference type="GO" id="GO:0006516">
    <property type="term" value="P:glycoprotein catabolic process"/>
    <property type="evidence" value="ECO:0007669"/>
    <property type="project" value="TreeGrafter"/>
</dbReference>
<dbReference type="Pfam" id="PF07971">
    <property type="entry name" value="Glyco_hydro_92"/>
    <property type="match status" value="1"/>
</dbReference>
<proteinExistence type="predicted"/>
<gene>
    <name evidence="2" type="ORF">AKL21_03605</name>
</gene>
<keyword evidence="3" id="KW-1185">Reference proteome</keyword>
<comment type="caution">
    <text evidence="2">The sequence shown here is derived from an EMBL/GenBank/DDBJ whole genome shotgun (WGS) entry which is preliminary data.</text>
</comment>
<dbReference type="Gene3D" id="1.20.1050.60">
    <property type="entry name" value="alpha-1,2-mannosidase"/>
    <property type="match status" value="1"/>
</dbReference>
<evidence type="ECO:0000313" key="3">
    <source>
        <dbReference type="Proteomes" id="UP000216797"/>
    </source>
</evidence>
<dbReference type="PANTHER" id="PTHR12143">
    <property type="entry name" value="PEPTIDE N-GLYCANASE PNGASE -RELATED"/>
    <property type="match status" value="1"/>
</dbReference>
<dbReference type="Proteomes" id="UP000216797">
    <property type="component" value="Unassembled WGS sequence"/>
</dbReference>
<dbReference type="GO" id="GO:0005829">
    <property type="term" value="C:cytosol"/>
    <property type="evidence" value="ECO:0007669"/>
    <property type="project" value="TreeGrafter"/>
</dbReference>
<dbReference type="Gene3D" id="2.70.98.10">
    <property type="match status" value="1"/>
</dbReference>
<dbReference type="PANTHER" id="PTHR12143:SF43">
    <property type="entry name" value="PUTATIVE-RELATED"/>
    <property type="match status" value="1"/>
</dbReference>
<dbReference type="EMBL" id="LHUG01000003">
    <property type="protein sequence ID" value="PAB01552.1"/>
    <property type="molecule type" value="Genomic_DNA"/>
</dbReference>
<dbReference type="GO" id="GO:0005975">
    <property type="term" value="P:carbohydrate metabolic process"/>
    <property type="evidence" value="ECO:0007669"/>
    <property type="project" value="InterPro"/>
</dbReference>
<dbReference type="GO" id="GO:0030246">
    <property type="term" value="F:carbohydrate binding"/>
    <property type="evidence" value="ECO:0007669"/>
    <property type="project" value="InterPro"/>
</dbReference>
<dbReference type="NCBIfam" id="TIGR01180">
    <property type="entry name" value="aman2_put"/>
    <property type="match status" value="1"/>
</dbReference>